<keyword evidence="9 11" id="KW-0804">Transcription</keyword>
<feature type="region of interest" description="Disordered" evidence="13">
    <location>
        <begin position="27"/>
        <end position="81"/>
    </location>
</feature>
<feature type="compositionally biased region" description="Basic and acidic residues" evidence="13">
    <location>
        <begin position="50"/>
        <end position="63"/>
    </location>
</feature>
<evidence type="ECO:0000256" key="13">
    <source>
        <dbReference type="SAM" id="MobiDB-lite"/>
    </source>
</evidence>
<feature type="compositionally biased region" description="Polar residues" evidence="13">
    <location>
        <begin position="64"/>
        <end position="77"/>
    </location>
</feature>
<dbReference type="InterPro" id="IPR051140">
    <property type="entry name" value="GATA_TF"/>
</dbReference>
<gene>
    <name evidence="15" type="ORF">HAX54_030767</name>
</gene>
<feature type="compositionally biased region" description="Low complexity" evidence="13">
    <location>
        <begin position="144"/>
        <end position="171"/>
    </location>
</feature>
<feature type="compositionally biased region" description="Basic residues" evidence="13">
    <location>
        <begin position="185"/>
        <end position="194"/>
    </location>
</feature>
<dbReference type="Pfam" id="PF00320">
    <property type="entry name" value="GATA"/>
    <property type="match status" value="1"/>
</dbReference>
<evidence type="ECO:0000256" key="2">
    <source>
        <dbReference type="ARBA" id="ARBA00005694"/>
    </source>
</evidence>
<evidence type="ECO:0000313" key="15">
    <source>
        <dbReference type="EMBL" id="MCD9643363.1"/>
    </source>
</evidence>
<evidence type="ECO:0000256" key="8">
    <source>
        <dbReference type="ARBA" id="ARBA00023159"/>
    </source>
</evidence>
<dbReference type="SMART" id="SM00401">
    <property type="entry name" value="ZnF_GATA"/>
    <property type="match status" value="1"/>
</dbReference>
<comment type="similarity">
    <text evidence="2 11">Belongs to the type IV zinc-finger family. Class A subfamily.</text>
</comment>
<proteinExistence type="inferred from homology"/>
<dbReference type="SUPFAM" id="SSF57716">
    <property type="entry name" value="Glucocorticoid receptor-like (DNA-binding domain)"/>
    <property type="match status" value="1"/>
</dbReference>
<dbReference type="CDD" id="cd00202">
    <property type="entry name" value="ZnF_GATA"/>
    <property type="match status" value="1"/>
</dbReference>
<evidence type="ECO:0000256" key="1">
    <source>
        <dbReference type="ARBA" id="ARBA00004123"/>
    </source>
</evidence>
<keyword evidence="5" id="KW-0862">Zinc</keyword>
<dbReference type="PROSITE" id="PS50114">
    <property type="entry name" value="GATA_ZN_FINGER_2"/>
    <property type="match status" value="1"/>
</dbReference>
<evidence type="ECO:0000256" key="3">
    <source>
        <dbReference type="ARBA" id="ARBA00022723"/>
    </source>
</evidence>
<dbReference type="InterPro" id="IPR016679">
    <property type="entry name" value="TF_GATA_pln"/>
</dbReference>
<comment type="caution">
    <text evidence="15">The sequence shown here is derived from an EMBL/GenBank/DDBJ whole genome shotgun (WGS) entry which is preliminary data.</text>
</comment>
<evidence type="ECO:0000259" key="14">
    <source>
        <dbReference type="PROSITE" id="PS50114"/>
    </source>
</evidence>
<keyword evidence="4 12" id="KW-0863">Zinc-finger</keyword>
<keyword evidence="16" id="KW-1185">Reference proteome</keyword>
<keyword evidence="6 11" id="KW-0805">Transcription regulation</keyword>
<comment type="subcellular location">
    <subcellularLocation>
        <location evidence="1 11">Nucleus</location>
    </subcellularLocation>
</comment>
<evidence type="ECO:0000256" key="10">
    <source>
        <dbReference type="ARBA" id="ARBA00023242"/>
    </source>
</evidence>
<evidence type="ECO:0000313" key="16">
    <source>
        <dbReference type="Proteomes" id="UP000823775"/>
    </source>
</evidence>
<evidence type="ECO:0000256" key="5">
    <source>
        <dbReference type="ARBA" id="ARBA00022833"/>
    </source>
</evidence>
<dbReference type="InterPro" id="IPR000679">
    <property type="entry name" value="Znf_GATA"/>
</dbReference>
<comment type="function">
    <text evidence="11">Transcriptional activator that specifically binds 5'-GATA-3' or 5'-GAT-3' motifs within gene promoters.</text>
</comment>
<evidence type="ECO:0000256" key="6">
    <source>
        <dbReference type="ARBA" id="ARBA00023015"/>
    </source>
</evidence>
<reference evidence="15 16" key="1">
    <citation type="journal article" date="2021" name="BMC Genomics">
        <title>Datura genome reveals duplications of psychoactive alkaloid biosynthetic genes and high mutation rate following tissue culture.</title>
        <authorList>
            <person name="Rajewski A."/>
            <person name="Carter-House D."/>
            <person name="Stajich J."/>
            <person name="Litt A."/>
        </authorList>
    </citation>
    <scope>NUCLEOTIDE SEQUENCE [LARGE SCALE GENOMIC DNA]</scope>
    <source>
        <strain evidence="15">AR-01</strain>
    </source>
</reference>
<keyword evidence="3" id="KW-0479">Metal-binding</keyword>
<dbReference type="Gene3D" id="3.30.50.10">
    <property type="entry name" value="Erythroid Transcription Factor GATA-1, subunit A"/>
    <property type="match status" value="1"/>
</dbReference>
<evidence type="ECO:0000256" key="4">
    <source>
        <dbReference type="ARBA" id="ARBA00022771"/>
    </source>
</evidence>
<dbReference type="PANTHER" id="PTHR45658">
    <property type="entry name" value="GATA TRANSCRIPTION FACTOR"/>
    <property type="match status" value="1"/>
</dbReference>
<dbReference type="Proteomes" id="UP000823775">
    <property type="component" value="Unassembled WGS sequence"/>
</dbReference>
<evidence type="ECO:0000256" key="11">
    <source>
        <dbReference type="PIRNR" id="PIRNR016992"/>
    </source>
</evidence>
<dbReference type="PANTHER" id="PTHR45658:SF92">
    <property type="entry name" value="GATA TRANSCRIPTION FACTOR 5"/>
    <property type="match status" value="1"/>
</dbReference>
<sequence>MDCSGNCQSFVSGDDFFVDSLLDLSNGFPDDGDGDENKGHKPCSLSPQKQPEDKEGDKEESVTHHSSFIPSVKQQDFGSELSLPGSDLENLEWLSHFVEDSFSEYSLTYSSGNLPEKALDQSFFTAPTQAKAKTGTRIWPLEPPSLSLTKTSTPSSSSSSSTTTISSSPTKFWGQLSESVGNKTPARKPKKKMEKRAGIGPKQCSHCGVLKTPLWRTGPLGDKTLCNACGVRFKSGRLLPEYRPASSPTFSTGLHSNSHRKVLEMRQKKEIEGGCLDAPTVQSF</sequence>
<dbReference type="EMBL" id="JACEIK010003869">
    <property type="protein sequence ID" value="MCD9643363.1"/>
    <property type="molecule type" value="Genomic_DNA"/>
</dbReference>
<evidence type="ECO:0000256" key="9">
    <source>
        <dbReference type="ARBA" id="ARBA00023163"/>
    </source>
</evidence>
<evidence type="ECO:0000256" key="12">
    <source>
        <dbReference type="PROSITE-ProRule" id="PRU00094"/>
    </source>
</evidence>
<evidence type="ECO:0000256" key="7">
    <source>
        <dbReference type="ARBA" id="ARBA00023125"/>
    </source>
</evidence>
<keyword evidence="8 11" id="KW-0010">Activator</keyword>
<dbReference type="PROSITE" id="PS00344">
    <property type="entry name" value="GATA_ZN_FINGER_1"/>
    <property type="match status" value="1"/>
</dbReference>
<dbReference type="PIRSF" id="PIRSF016992">
    <property type="entry name" value="TF_GATA_plant"/>
    <property type="match status" value="1"/>
</dbReference>
<feature type="domain" description="GATA-type" evidence="14">
    <location>
        <begin position="202"/>
        <end position="234"/>
    </location>
</feature>
<protein>
    <recommendedName>
        <fullName evidence="11">GATA transcription factor</fullName>
    </recommendedName>
</protein>
<dbReference type="InterPro" id="IPR013088">
    <property type="entry name" value="Znf_NHR/GATA"/>
</dbReference>
<accession>A0ABS8V841</accession>
<keyword evidence="10 11" id="KW-0539">Nucleus</keyword>
<organism evidence="15 16">
    <name type="scientific">Datura stramonium</name>
    <name type="common">Jimsonweed</name>
    <name type="synonym">Common thornapple</name>
    <dbReference type="NCBI Taxonomy" id="4076"/>
    <lineage>
        <taxon>Eukaryota</taxon>
        <taxon>Viridiplantae</taxon>
        <taxon>Streptophyta</taxon>
        <taxon>Embryophyta</taxon>
        <taxon>Tracheophyta</taxon>
        <taxon>Spermatophyta</taxon>
        <taxon>Magnoliopsida</taxon>
        <taxon>eudicotyledons</taxon>
        <taxon>Gunneridae</taxon>
        <taxon>Pentapetalae</taxon>
        <taxon>asterids</taxon>
        <taxon>lamiids</taxon>
        <taxon>Solanales</taxon>
        <taxon>Solanaceae</taxon>
        <taxon>Solanoideae</taxon>
        <taxon>Datureae</taxon>
        <taxon>Datura</taxon>
    </lineage>
</organism>
<keyword evidence="7 11" id="KW-0238">DNA-binding</keyword>
<name>A0ABS8V841_DATST</name>
<feature type="region of interest" description="Disordered" evidence="13">
    <location>
        <begin position="133"/>
        <end position="197"/>
    </location>
</feature>